<proteinExistence type="predicted"/>
<comment type="caution">
    <text evidence="1">The sequence shown here is derived from an EMBL/GenBank/DDBJ whole genome shotgun (WGS) entry which is preliminary data.</text>
</comment>
<reference evidence="1 2" key="1">
    <citation type="journal article" date="2021" name="Int. J. Syst. Evol. Microbiol.">
        <title>Reticulibacter mediterranei gen. nov., sp. nov., within the new family Reticulibacteraceae fam. nov., and Ktedonospora formicarum gen. nov., sp. nov., Ktedonobacter robiniae sp. nov., Dictyobacter formicarum sp. nov. and Dictyobacter arantiisoli sp. nov., belonging to the class Ktedonobacteria.</title>
        <authorList>
            <person name="Yabe S."/>
            <person name="Zheng Y."/>
            <person name="Wang C.M."/>
            <person name="Sakai Y."/>
            <person name="Abe K."/>
            <person name="Yokota A."/>
            <person name="Donadio S."/>
            <person name="Cavaletti L."/>
            <person name="Monciardini P."/>
        </authorList>
    </citation>
    <scope>NUCLEOTIDE SEQUENCE [LARGE SCALE GENOMIC DNA]</scope>
    <source>
        <strain evidence="1 2">SOSP1-30</strain>
    </source>
</reference>
<accession>A0ABQ3URH1</accession>
<evidence type="ECO:0000313" key="2">
    <source>
        <dbReference type="Proteomes" id="UP000654345"/>
    </source>
</evidence>
<sequence>MIECPQCGAMNENDVKNCAMCRINIYWAFQHYNELSTIRESSKLAPSPLTPSFLIETSKKVDTGPTAGWLYKTIKKFGLIDAGKKVSTMS</sequence>
<name>A0ABQ3URH1_9CHLR</name>
<organism evidence="1 2">
    <name type="scientific">Ktedonobacter robiniae</name>
    <dbReference type="NCBI Taxonomy" id="2778365"/>
    <lineage>
        <taxon>Bacteria</taxon>
        <taxon>Bacillati</taxon>
        <taxon>Chloroflexota</taxon>
        <taxon>Ktedonobacteria</taxon>
        <taxon>Ktedonobacterales</taxon>
        <taxon>Ktedonobacteraceae</taxon>
        <taxon>Ktedonobacter</taxon>
    </lineage>
</organism>
<dbReference type="RefSeq" id="WP_201371623.1">
    <property type="nucleotide sequence ID" value="NZ_BNJG01000001.1"/>
</dbReference>
<gene>
    <name evidence="1" type="ORF">KSB_34470</name>
</gene>
<dbReference type="EMBL" id="BNJG01000001">
    <property type="protein sequence ID" value="GHO54972.1"/>
    <property type="molecule type" value="Genomic_DNA"/>
</dbReference>
<keyword evidence="2" id="KW-1185">Reference proteome</keyword>
<evidence type="ECO:0000313" key="1">
    <source>
        <dbReference type="EMBL" id="GHO54972.1"/>
    </source>
</evidence>
<protein>
    <recommendedName>
        <fullName evidence="3">Zinc ribbon domain-containing protein</fullName>
    </recommendedName>
</protein>
<evidence type="ECO:0008006" key="3">
    <source>
        <dbReference type="Google" id="ProtNLM"/>
    </source>
</evidence>
<dbReference type="Proteomes" id="UP000654345">
    <property type="component" value="Unassembled WGS sequence"/>
</dbReference>